<name>A0A9D3ZVW4_9ROSI</name>
<dbReference type="AlphaFoldDB" id="A0A9D3ZVW4"/>
<evidence type="ECO:0000313" key="8">
    <source>
        <dbReference type="EMBL" id="KAH1072780.1"/>
    </source>
</evidence>
<protein>
    <recommendedName>
        <fullName evidence="2">DNA-directed RNA polymerase</fullName>
        <ecNumber evidence="2">2.7.7.6</ecNumber>
    </recommendedName>
</protein>
<comment type="caution">
    <text evidence="8">The sequence shown here is derived from an EMBL/GenBank/DDBJ whole genome shotgun (WGS) entry which is preliminary data.</text>
</comment>
<evidence type="ECO:0000256" key="3">
    <source>
        <dbReference type="ARBA" id="ARBA00022478"/>
    </source>
</evidence>
<dbReference type="EC" id="2.7.7.6" evidence="2"/>
<evidence type="ECO:0000256" key="6">
    <source>
        <dbReference type="ARBA" id="ARBA00023163"/>
    </source>
</evidence>
<dbReference type="PANTHER" id="PTHR19376">
    <property type="entry name" value="DNA-DIRECTED RNA POLYMERASE"/>
    <property type="match status" value="1"/>
</dbReference>
<evidence type="ECO:0000256" key="2">
    <source>
        <dbReference type="ARBA" id="ARBA00012418"/>
    </source>
</evidence>
<evidence type="ECO:0000256" key="7">
    <source>
        <dbReference type="ARBA" id="ARBA00048552"/>
    </source>
</evidence>
<comment type="function">
    <text evidence="1">DNA-dependent RNA polymerase catalyzes the transcription of DNA into RNA using the four ribonucleoside triphosphates as substrates.</text>
</comment>
<organism evidence="8 9">
    <name type="scientific">Gossypium stocksii</name>
    <dbReference type="NCBI Taxonomy" id="47602"/>
    <lineage>
        <taxon>Eukaryota</taxon>
        <taxon>Viridiplantae</taxon>
        <taxon>Streptophyta</taxon>
        <taxon>Embryophyta</taxon>
        <taxon>Tracheophyta</taxon>
        <taxon>Spermatophyta</taxon>
        <taxon>Magnoliopsida</taxon>
        <taxon>eudicotyledons</taxon>
        <taxon>Gunneridae</taxon>
        <taxon>Pentapetalae</taxon>
        <taxon>rosids</taxon>
        <taxon>malvids</taxon>
        <taxon>Malvales</taxon>
        <taxon>Malvaceae</taxon>
        <taxon>Malvoideae</taxon>
        <taxon>Gossypium</taxon>
    </lineage>
</organism>
<comment type="catalytic activity">
    <reaction evidence="7">
        <text>RNA(n) + a ribonucleoside 5'-triphosphate = RNA(n+1) + diphosphate</text>
        <dbReference type="Rhea" id="RHEA:21248"/>
        <dbReference type="Rhea" id="RHEA-COMP:14527"/>
        <dbReference type="Rhea" id="RHEA-COMP:17342"/>
        <dbReference type="ChEBI" id="CHEBI:33019"/>
        <dbReference type="ChEBI" id="CHEBI:61557"/>
        <dbReference type="ChEBI" id="CHEBI:140395"/>
        <dbReference type="EC" id="2.7.7.6"/>
    </reaction>
</comment>
<keyword evidence="5" id="KW-0548">Nucleotidyltransferase</keyword>
<dbReference type="Gene3D" id="2.40.40.20">
    <property type="match status" value="1"/>
</dbReference>
<gene>
    <name evidence="8" type="ORF">J1N35_025108</name>
</gene>
<dbReference type="GO" id="GO:0006351">
    <property type="term" value="P:DNA-templated transcription"/>
    <property type="evidence" value="ECO:0007669"/>
    <property type="project" value="InterPro"/>
</dbReference>
<dbReference type="GO" id="GO:0000428">
    <property type="term" value="C:DNA-directed RNA polymerase complex"/>
    <property type="evidence" value="ECO:0007669"/>
    <property type="project" value="UniProtKB-KW"/>
</dbReference>
<reference evidence="8 9" key="1">
    <citation type="journal article" date="2021" name="Plant Biotechnol. J.">
        <title>Multi-omics assisted identification of the key and species-specific regulatory components of drought-tolerant mechanisms in Gossypium stocksii.</title>
        <authorList>
            <person name="Yu D."/>
            <person name="Ke L."/>
            <person name="Zhang D."/>
            <person name="Wu Y."/>
            <person name="Sun Y."/>
            <person name="Mei J."/>
            <person name="Sun J."/>
            <person name="Sun Y."/>
        </authorList>
    </citation>
    <scope>NUCLEOTIDE SEQUENCE [LARGE SCALE GENOMIC DNA]</scope>
    <source>
        <strain evidence="9">cv. E1</strain>
        <tissue evidence="8">Leaf</tissue>
    </source>
</reference>
<keyword evidence="9" id="KW-1185">Reference proteome</keyword>
<dbReference type="OrthoDB" id="1862828at2759"/>
<sequence length="153" mass="17292">MLLGKRVNYLGHFVIVVGLSLSLHRCGLPSEIAIELFQTFVICGLIRHLAPNIGIAKSKIREKWPIVWKILQDVMRGHPILLNRVPTLHRLEWGITISKHGSRDTLDSVEMRRTETIYSGIAYPTSKATPHFKTDEGIAILDQGYRDTIVVRG</sequence>
<evidence type="ECO:0000256" key="1">
    <source>
        <dbReference type="ARBA" id="ARBA00004026"/>
    </source>
</evidence>
<dbReference type="GO" id="GO:0003899">
    <property type="term" value="F:DNA-directed RNA polymerase activity"/>
    <property type="evidence" value="ECO:0007669"/>
    <property type="project" value="UniProtKB-EC"/>
</dbReference>
<dbReference type="EMBL" id="JAIQCV010000008">
    <property type="protein sequence ID" value="KAH1072780.1"/>
    <property type="molecule type" value="Genomic_DNA"/>
</dbReference>
<evidence type="ECO:0000256" key="4">
    <source>
        <dbReference type="ARBA" id="ARBA00022679"/>
    </source>
</evidence>
<dbReference type="InterPro" id="IPR045867">
    <property type="entry name" value="DNA-dir_RpoC_beta_prime"/>
</dbReference>
<evidence type="ECO:0000313" key="9">
    <source>
        <dbReference type="Proteomes" id="UP000828251"/>
    </source>
</evidence>
<dbReference type="PANTHER" id="PTHR19376:SF54">
    <property type="entry name" value="DNA-DIRECTED RNA POLYMERASE SUBUNIT BETA"/>
    <property type="match status" value="1"/>
</dbReference>
<evidence type="ECO:0000256" key="5">
    <source>
        <dbReference type="ARBA" id="ARBA00022695"/>
    </source>
</evidence>
<dbReference type="Gene3D" id="1.10.40.90">
    <property type="match status" value="1"/>
</dbReference>
<accession>A0A9D3ZVW4</accession>
<proteinExistence type="predicted"/>
<keyword evidence="3" id="KW-0240">DNA-directed RNA polymerase</keyword>
<dbReference type="SUPFAM" id="SSF64484">
    <property type="entry name" value="beta and beta-prime subunits of DNA dependent RNA-polymerase"/>
    <property type="match status" value="1"/>
</dbReference>
<keyword evidence="6" id="KW-0804">Transcription</keyword>
<dbReference type="Proteomes" id="UP000828251">
    <property type="component" value="Unassembled WGS sequence"/>
</dbReference>
<keyword evidence="4" id="KW-0808">Transferase</keyword>